<dbReference type="RefSeq" id="WP_160343624.1">
    <property type="nucleotide sequence ID" value="NZ_WKJZ01000001.1"/>
</dbReference>
<dbReference type="Proteomes" id="UP000429555">
    <property type="component" value="Unassembled WGS sequence"/>
</dbReference>
<keyword evidence="3" id="KW-1185">Reference proteome</keyword>
<accession>A0A6I4KPW3</accession>
<name>A0A6I4KPW3_9PSED</name>
<gene>
    <name evidence="2" type="ORF">GJV18_05105</name>
</gene>
<evidence type="ECO:0000313" key="3">
    <source>
        <dbReference type="Proteomes" id="UP000429555"/>
    </source>
</evidence>
<protein>
    <recommendedName>
        <fullName evidence="1">Type 4 fimbrial biogenesis protein PilX N-terminal domain-containing protein</fullName>
    </recommendedName>
</protein>
<proteinExistence type="predicted"/>
<organism evidence="2 3">
    <name type="scientific">Pseudomonas xionganensis</name>
    <dbReference type="NCBI Taxonomy" id="2654845"/>
    <lineage>
        <taxon>Bacteria</taxon>
        <taxon>Pseudomonadati</taxon>
        <taxon>Pseudomonadota</taxon>
        <taxon>Gammaproteobacteria</taxon>
        <taxon>Pseudomonadales</taxon>
        <taxon>Pseudomonadaceae</taxon>
        <taxon>Pseudomonas</taxon>
    </lineage>
</organism>
<reference evidence="2 3" key="1">
    <citation type="submission" date="2019-11" db="EMBL/GenBank/DDBJ databases">
        <title>Pseudomonas flavidum sp. nov., isolated from Baiyang Lake.</title>
        <authorList>
            <person name="Zhao Y."/>
        </authorList>
    </citation>
    <scope>NUCLEOTIDE SEQUENCE [LARGE SCALE GENOMIC DNA]</scope>
    <source>
        <strain evidence="3">R-22-3 w-18</strain>
    </source>
</reference>
<dbReference type="EMBL" id="WKJZ01000001">
    <property type="protein sequence ID" value="MVW74689.1"/>
    <property type="molecule type" value="Genomic_DNA"/>
</dbReference>
<feature type="domain" description="Type 4 fimbrial biogenesis protein PilX N-terminal" evidence="1">
    <location>
        <begin position="2"/>
        <end position="49"/>
    </location>
</feature>
<dbReference type="InterPro" id="IPR025746">
    <property type="entry name" value="PilX_N_dom"/>
</dbReference>
<evidence type="ECO:0000313" key="2">
    <source>
        <dbReference type="EMBL" id="MVW74689.1"/>
    </source>
</evidence>
<comment type="caution">
    <text evidence="2">The sequence shown here is derived from an EMBL/GenBank/DDBJ whole genome shotgun (WGS) entry which is preliminary data.</text>
</comment>
<sequence>MVLLVSLILLLLLTILAITAASTSSLQQRMANNAQEQNTAFQAAESGLATWLTLFLSETAIPASWQNAGANAQFQLATEQQAHCVAGSIGVGSGFIFDCYHTTSDARTDTGARSRHQMGYMTRLGQ</sequence>
<dbReference type="AlphaFoldDB" id="A0A6I4KPW3"/>
<evidence type="ECO:0000259" key="1">
    <source>
        <dbReference type="Pfam" id="PF14341"/>
    </source>
</evidence>
<dbReference type="Pfam" id="PF14341">
    <property type="entry name" value="PilX_N"/>
    <property type="match status" value="1"/>
</dbReference>